<evidence type="ECO:0000313" key="5">
    <source>
        <dbReference type="Proteomes" id="UP001606303"/>
    </source>
</evidence>
<feature type="transmembrane region" description="Helical" evidence="2">
    <location>
        <begin position="21"/>
        <end position="39"/>
    </location>
</feature>
<proteinExistence type="predicted"/>
<protein>
    <submittedName>
        <fullName evidence="4">M56 family metallopeptidase</fullName>
    </submittedName>
</protein>
<feature type="domain" description="Peptidase M56" evidence="3">
    <location>
        <begin position="22"/>
        <end position="291"/>
    </location>
</feature>
<evidence type="ECO:0000313" key="4">
    <source>
        <dbReference type="EMBL" id="MFG6465730.1"/>
    </source>
</evidence>
<dbReference type="PANTHER" id="PTHR34978">
    <property type="entry name" value="POSSIBLE SENSOR-TRANSDUCER PROTEIN BLAR"/>
    <property type="match status" value="1"/>
</dbReference>
<sequence length="511" mass="55251">MPISMPIPMSMPTLVPTLLDALLRFTVLVSAALLVLAVARPLVRRTLGARATYAAWLLVPLVLASPWLPRVPLGWSVTPLAASMPAEVTTALGVAELTARSTPTLSAAEPATPAAPEVSRAELLAALWVAGAAALAALHWRGQRRYQRALARTADGHWQAPAGHSPAVVGVFPARLVLPQDFSQRFDADSQRLMLAHEAVHQRRHDNAWNLLAATLLCLQWFNPLAWWGARRLRDDQELACDEAVLDSVADPAAHATYTRAMVAAHVRPHQAWLASAWTGGHPLVQRVRLLSRYRRVSRGQRLGALALVVVAGTGAALVARAAQQAPAAQPAVDRPAQGKPQDQGLQFTIASQLGRSDWHHSSLWVPLNRPLVGGTSGVTTQALLPGWCLYLHLHIFDGGVVRPVAQPMDETCKQPIGEPLEVQPNGRVTEFAMQTPQGPLQAQVAMRWALPNDPGLPALTRAEAADAAQLSDAQRAEIAQQRERISQSRREADALDRAWRAAREAQAGTR</sequence>
<keyword evidence="5" id="KW-1185">Reference proteome</keyword>
<dbReference type="Proteomes" id="UP001606303">
    <property type="component" value="Unassembled WGS sequence"/>
</dbReference>
<feature type="region of interest" description="Disordered" evidence="1">
    <location>
        <begin position="476"/>
        <end position="511"/>
    </location>
</feature>
<name>A0ABW7GUS1_9BURK</name>
<dbReference type="InterPro" id="IPR052173">
    <property type="entry name" value="Beta-lactam_resp_regulator"/>
</dbReference>
<reference evidence="4 5" key="1">
    <citation type="submission" date="2024-08" db="EMBL/GenBank/DDBJ databases">
        <authorList>
            <person name="Lu H."/>
        </authorList>
    </citation>
    <scope>NUCLEOTIDE SEQUENCE [LARGE SCALE GENOMIC DNA]</scope>
    <source>
        <strain evidence="4 5">BYS87W</strain>
    </source>
</reference>
<dbReference type="EMBL" id="JBIGIB010000001">
    <property type="protein sequence ID" value="MFG6465730.1"/>
    <property type="molecule type" value="Genomic_DNA"/>
</dbReference>
<evidence type="ECO:0000256" key="1">
    <source>
        <dbReference type="SAM" id="MobiDB-lite"/>
    </source>
</evidence>
<gene>
    <name evidence="4" type="ORF">ACG01O_03825</name>
</gene>
<evidence type="ECO:0000259" key="3">
    <source>
        <dbReference type="Pfam" id="PF05569"/>
    </source>
</evidence>
<comment type="caution">
    <text evidence="4">The sequence shown here is derived from an EMBL/GenBank/DDBJ whole genome shotgun (WGS) entry which is preliminary data.</text>
</comment>
<keyword evidence="2" id="KW-1133">Transmembrane helix</keyword>
<dbReference type="CDD" id="cd07341">
    <property type="entry name" value="M56_BlaR1_MecR1_like"/>
    <property type="match status" value="1"/>
</dbReference>
<dbReference type="Pfam" id="PF05569">
    <property type="entry name" value="Peptidase_M56"/>
    <property type="match status" value="1"/>
</dbReference>
<feature type="transmembrane region" description="Helical" evidence="2">
    <location>
        <begin position="51"/>
        <end position="68"/>
    </location>
</feature>
<keyword evidence="2" id="KW-0472">Membrane</keyword>
<accession>A0ABW7GUS1</accession>
<dbReference type="InterPro" id="IPR008756">
    <property type="entry name" value="Peptidase_M56"/>
</dbReference>
<dbReference type="PANTHER" id="PTHR34978:SF3">
    <property type="entry name" value="SLR0241 PROTEIN"/>
    <property type="match status" value="1"/>
</dbReference>
<feature type="transmembrane region" description="Helical" evidence="2">
    <location>
        <begin position="303"/>
        <end position="323"/>
    </location>
</feature>
<organism evidence="4 5">
    <name type="scientific">Pelomonas baiyunensis</name>
    <dbReference type="NCBI Taxonomy" id="3299026"/>
    <lineage>
        <taxon>Bacteria</taxon>
        <taxon>Pseudomonadati</taxon>
        <taxon>Pseudomonadota</taxon>
        <taxon>Betaproteobacteria</taxon>
        <taxon>Burkholderiales</taxon>
        <taxon>Sphaerotilaceae</taxon>
        <taxon>Roseateles</taxon>
    </lineage>
</organism>
<dbReference type="RefSeq" id="WP_394381534.1">
    <property type="nucleotide sequence ID" value="NZ_JBIGIB010000001.1"/>
</dbReference>
<feature type="transmembrane region" description="Helical" evidence="2">
    <location>
        <begin position="123"/>
        <end position="140"/>
    </location>
</feature>
<feature type="compositionally biased region" description="Basic and acidic residues" evidence="1">
    <location>
        <begin position="481"/>
        <end position="504"/>
    </location>
</feature>
<keyword evidence="2" id="KW-0812">Transmembrane</keyword>
<evidence type="ECO:0000256" key="2">
    <source>
        <dbReference type="SAM" id="Phobius"/>
    </source>
</evidence>